<dbReference type="Proteomes" id="UP001633002">
    <property type="component" value="Unassembled WGS sequence"/>
</dbReference>
<dbReference type="PANTHER" id="PTHR33116:SF78">
    <property type="entry name" value="OS12G0587133 PROTEIN"/>
    <property type="match status" value="1"/>
</dbReference>
<feature type="domain" description="Reverse transcriptase zinc-binding" evidence="1">
    <location>
        <begin position="726"/>
        <end position="796"/>
    </location>
</feature>
<dbReference type="EMBL" id="JBJQOH010000006">
    <property type="protein sequence ID" value="KAL3684087.1"/>
    <property type="molecule type" value="Genomic_DNA"/>
</dbReference>
<sequence>MLDTLKLISWNVRGLTEASRAERVKSWVRRKHKDAMAICLQEVKNSEERLESQLTSIIPGATVVVDLNSEARGGTAIVLTPGVQILNTGTKGDGSCAWATIMTARGPTTIYSVYAPGEPEVRKTTYFKLDYRILDSETVFREAKRTWNDHPREEVDPRVKWILAWRRLKGLFKRVQREQGEKYRELEKKEAELQTLKTMADFDHSEELASEIEILEAEVRSKETWEVTQWRNRSRNRWLKEGEAPSKYFFSQLKTKHQRESIKALQRESGEMITSERGIIGEIEQFYSELYLKDDRVERNIAARDNLLAYVNTTVSPQQNDELIGEPSMEELEEVVKRLPSEKAPGLDGATAEILVRCWAFMKDDCLAMLVNYWQDGVLAMWKGEVVLHLGFPGGDSIREAQICKYLQDKITARTSSWANRWLSWGGRIILVQKILPMLPAYVLMTMGLSKRSYQEMERMWRTFIWGTREDGKAKKSSVAWDIMQQKKEQGGMQILDLGTHSDAVKIRQVAYILNGGQSAWTDIARAFTLKELATGRQRTERRRWTVEEALILGPRLIMKESPTFKQLLHPWYKVRDSLTFVARHGQLPASLTIGQVLTIATKKSGVHLQNEIQLRKFLKSARVDTLADLHPNQTPWQRLQTVILRAEATTALGQDIARLLEWIGQVEITQIPLQQCAGWTWSVRSSNTNRVGWVHETKWWKSILHGVTASAMKLNTKWSVGLDEQSWKQVWTTVWKKPSTTREGFWWWRTLWKGFWNGEQVLKIGVSDGICPRCRAGIESVDHLFWSCSRSKNRWDLLKRVTVSTRNDMRHVNEWFDFKILALRLKNTDATLWAIAAELYRVLWRERNDLVFRGKRSIKPLREVVHETSRSVSAWITKSMPDRHKTLAVNTLETLLHLEIRLEPQAHPPNLVSTLHDSHEDLLQVNIDTQTWRPGELSL</sequence>
<keyword evidence="3" id="KW-1185">Reference proteome</keyword>
<dbReference type="PANTHER" id="PTHR33116">
    <property type="entry name" value="REVERSE TRANSCRIPTASE ZINC-BINDING DOMAIN-CONTAINING PROTEIN-RELATED-RELATED"/>
    <property type="match status" value="1"/>
</dbReference>
<evidence type="ECO:0000259" key="1">
    <source>
        <dbReference type="Pfam" id="PF13966"/>
    </source>
</evidence>
<name>A0ABD3H0F8_9MARC</name>
<dbReference type="SUPFAM" id="SSF56219">
    <property type="entry name" value="DNase I-like"/>
    <property type="match status" value="1"/>
</dbReference>
<dbReference type="InterPro" id="IPR036691">
    <property type="entry name" value="Endo/exonu/phosph_ase_sf"/>
</dbReference>
<proteinExistence type="predicted"/>
<gene>
    <name evidence="2" type="ORF">R1sor_002109</name>
</gene>
<evidence type="ECO:0000313" key="2">
    <source>
        <dbReference type="EMBL" id="KAL3684087.1"/>
    </source>
</evidence>
<accession>A0ABD3H0F8</accession>
<protein>
    <recommendedName>
        <fullName evidence="1">Reverse transcriptase zinc-binding domain-containing protein</fullName>
    </recommendedName>
</protein>
<dbReference type="Gene3D" id="3.60.10.10">
    <property type="entry name" value="Endonuclease/exonuclease/phosphatase"/>
    <property type="match status" value="1"/>
</dbReference>
<reference evidence="2 3" key="1">
    <citation type="submission" date="2024-09" db="EMBL/GenBank/DDBJ databases">
        <title>Chromosome-scale assembly of Riccia sorocarpa.</title>
        <authorList>
            <person name="Paukszto L."/>
        </authorList>
    </citation>
    <scope>NUCLEOTIDE SEQUENCE [LARGE SCALE GENOMIC DNA]</scope>
    <source>
        <strain evidence="2">LP-2024</strain>
        <tissue evidence="2">Aerial parts of the thallus</tissue>
    </source>
</reference>
<dbReference type="AlphaFoldDB" id="A0ABD3H0F8"/>
<organism evidence="2 3">
    <name type="scientific">Riccia sorocarpa</name>
    <dbReference type="NCBI Taxonomy" id="122646"/>
    <lineage>
        <taxon>Eukaryota</taxon>
        <taxon>Viridiplantae</taxon>
        <taxon>Streptophyta</taxon>
        <taxon>Embryophyta</taxon>
        <taxon>Marchantiophyta</taxon>
        <taxon>Marchantiopsida</taxon>
        <taxon>Marchantiidae</taxon>
        <taxon>Marchantiales</taxon>
        <taxon>Ricciaceae</taxon>
        <taxon>Riccia</taxon>
    </lineage>
</organism>
<dbReference type="Pfam" id="PF13966">
    <property type="entry name" value="zf-RVT"/>
    <property type="match status" value="1"/>
</dbReference>
<evidence type="ECO:0000313" key="3">
    <source>
        <dbReference type="Proteomes" id="UP001633002"/>
    </source>
</evidence>
<comment type="caution">
    <text evidence="2">The sequence shown here is derived from an EMBL/GenBank/DDBJ whole genome shotgun (WGS) entry which is preliminary data.</text>
</comment>
<dbReference type="InterPro" id="IPR026960">
    <property type="entry name" value="RVT-Znf"/>
</dbReference>